<feature type="domain" description="Biotin and thiamin synthesis-associated" evidence="7">
    <location>
        <begin position="330"/>
        <end position="435"/>
    </location>
</feature>
<evidence type="ECO:0000313" key="9">
    <source>
        <dbReference type="Proteomes" id="UP001168505"/>
    </source>
</evidence>
<dbReference type="CDD" id="cd01335">
    <property type="entry name" value="Radical_SAM"/>
    <property type="match status" value="1"/>
</dbReference>
<dbReference type="InterPro" id="IPR058240">
    <property type="entry name" value="rSAM_sf"/>
</dbReference>
<dbReference type="Proteomes" id="UP001168505">
    <property type="component" value="Unassembled WGS sequence"/>
</dbReference>
<organism evidence="8 9">
    <name type="scientific">Collinsella ihumii</name>
    <dbReference type="NCBI Taxonomy" id="1720204"/>
    <lineage>
        <taxon>Bacteria</taxon>
        <taxon>Bacillati</taxon>
        <taxon>Actinomycetota</taxon>
        <taxon>Coriobacteriia</taxon>
        <taxon>Coriobacteriales</taxon>
        <taxon>Coriobacteriaceae</taxon>
        <taxon>Collinsella</taxon>
    </lineage>
</organism>
<dbReference type="RefSeq" id="WP_289826734.1">
    <property type="nucleotide sequence ID" value="NZ_JAUEIR010000002.1"/>
</dbReference>
<dbReference type="SFLD" id="SFLDG01060">
    <property type="entry name" value="BATS_domain_containing"/>
    <property type="match status" value="1"/>
</dbReference>
<name>A0AAW7JME8_9ACTN</name>
<dbReference type="SUPFAM" id="SSF102114">
    <property type="entry name" value="Radical SAM enzymes"/>
    <property type="match status" value="1"/>
</dbReference>
<comment type="caution">
    <text evidence="8">The sequence shown here is derived from an EMBL/GenBank/DDBJ whole genome shotgun (WGS) entry which is preliminary data.</text>
</comment>
<dbReference type="InterPro" id="IPR034428">
    <property type="entry name" value="ThiH/NoCL/HydG-like"/>
</dbReference>
<reference evidence="8" key="1">
    <citation type="submission" date="2023-06" db="EMBL/GenBank/DDBJ databases">
        <authorList>
            <person name="Zeman M."/>
            <person name="Kubasova T."/>
            <person name="Jahodarova E."/>
            <person name="Nykrynova M."/>
            <person name="Rychlik I."/>
        </authorList>
    </citation>
    <scope>NUCLEOTIDE SEQUENCE</scope>
    <source>
        <strain evidence="8">15_COKtk</strain>
    </source>
</reference>
<evidence type="ECO:0000313" key="8">
    <source>
        <dbReference type="EMBL" id="MDN0068683.1"/>
    </source>
</evidence>
<sequence length="443" mass="48520">MADKTEQGEKDASGTVPENVAAALAAGDLTTADLPREAVGTRAYRLAPLSQEALDAAIHTDRALDPLTFLPDMDVLGGGMFDRVLDAAEAYDPSAVTAADVRRVLAEDTVGPEDFGVLLAPAAEPYLEQMAVRAQRERARWFGANVQFFTPLYIANYCENRCVYCGFNCASDIRRAQLNEAEIIAELDAIAATGQEEILLLTGEDPQRSSVDYIARACELAAERFRTVGVEVYPANVADYARLRAAGVDYVTVFQETYDPVRYGKLHLRGRKRIMPYRFEAQERALRGGMRGVAFAPLLGLADFRRDALACGLHAWEIQRAYPAAEISFSCPRMRPAKGGVVPHAPHVSERQLMQVICAYRIFMPFAGITVSSRESARFRDHAAVITATKVSAGVSTGVGEHTHQADEGDDQFEIADTRDLPTMCAAMRRMGLEPVMNDHVLV</sequence>
<evidence type="ECO:0000256" key="1">
    <source>
        <dbReference type="ARBA" id="ARBA00001966"/>
    </source>
</evidence>
<dbReference type="Pfam" id="PF04055">
    <property type="entry name" value="Radical_SAM"/>
    <property type="match status" value="1"/>
</dbReference>
<keyword evidence="2" id="KW-0004">4Fe-4S</keyword>
<dbReference type="EMBL" id="JAUEIR010000002">
    <property type="protein sequence ID" value="MDN0068683.1"/>
    <property type="molecule type" value="Genomic_DNA"/>
</dbReference>
<dbReference type="SMART" id="SM00876">
    <property type="entry name" value="BATS"/>
    <property type="match status" value="1"/>
</dbReference>
<dbReference type="InterPro" id="IPR013785">
    <property type="entry name" value="Aldolase_TIM"/>
</dbReference>
<dbReference type="PANTHER" id="PTHR43583">
    <property type="entry name" value="2-IMINOACETATE SYNTHASE"/>
    <property type="match status" value="1"/>
</dbReference>
<gene>
    <name evidence="8" type="primary">thiH</name>
    <name evidence="8" type="ORF">QVN40_03065</name>
</gene>
<evidence type="ECO:0000256" key="6">
    <source>
        <dbReference type="ARBA" id="ARBA00023014"/>
    </source>
</evidence>
<evidence type="ECO:0000256" key="3">
    <source>
        <dbReference type="ARBA" id="ARBA00022691"/>
    </source>
</evidence>
<keyword evidence="4" id="KW-0479">Metal-binding</keyword>
<dbReference type="InterPro" id="IPR012726">
    <property type="entry name" value="ThiH"/>
</dbReference>
<keyword evidence="3" id="KW-0949">S-adenosyl-L-methionine</keyword>
<protein>
    <submittedName>
        <fullName evidence="8">2-iminoacetate synthase ThiH</fullName>
    </submittedName>
</protein>
<dbReference type="SFLD" id="SFLDF00301">
    <property type="entry name" value="2-iminoacetate_synthase_(ThiH)"/>
    <property type="match status" value="1"/>
</dbReference>
<keyword evidence="5" id="KW-0408">Iron</keyword>
<dbReference type="InterPro" id="IPR010722">
    <property type="entry name" value="BATS_dom"/>
</dbReference>
<evidence type="ECO:0000256" key="5">
    <source>
        <dbReference type="ARBA" id="ARBA00023004"/>
    </source>
</evidence>
<dbReference type="InterPro" id="IPR007197">
    <property type="entry name" value="rSAM"/>
</dbReference>
<evidence type="ECO:0000256" key="4">
    <source>
        <dbReference type="ARBA" id="ARBA00022723"/>
    </source>
</evidence>
<reference evidence="8" key="2">
    <citation type="submission" date="2023-08" db="EMBL/GenBank/DDBJ databases">
        <title>Identification and characterization of horizontal gene transfer across gut microbiota members of farm animals based on homology search.</title>
        <authorList>
            <person name="Schwarzerova J."/>
            <person name="Nykrynova M."/>
            <person name="Jureckova K."/>
            <person name="Cejkova D."/>
            <person name="Rychlik I."/>
        </authorList>
    </citation>
    <scope>NUCLEOTIDE SEQUENCE</scope>
    <source>
        <strain evidence="8">15_COKtk</strain>
    </source>
</reference>
<dbReference type="AlphaFoldDB" id="A0AAW7JME8"/>
<dbReference type="SFLD" id="SFLDG01081">
    <property type="entry name" value="cleavage_of_the_Ca-Cb_bond_in"/>
    <property type="match status" value="1"/>
</dbReference>
<dbReference type="Gene3D" id="3.20.20.70">
    <property type="entry name" value="Aldolase class I"/>
    <property type="match status" value="1"/>
</dbReference>
<keyword evidence="6" id="KW-0411">Iron-sulfur</keyword>
<dbReference type="PANTHER" id="PTHR43583:SF1">
    <property type="entry name" value="2-IMINOACETATE SYNTHASE"/>
    <property type="match status" value="1"/>
</dbReference>
<proteinExistence type="predicted"/>
<comment type="cofactor">
    <cofactor evidence="1">
        <name>[4Fe-4S] cluster</name>
        <dbReference type="ChEBI" id="CHEBI:49883"/>
    </cofactor>
</comment>
<dbReference type="GO" id="GO:0051539">
    <property type="term" value="F:4 iron, 4 sulfur cluster binding"/>
    <property type="evidence" value="ECO:0007669"/>
    <property type="project" value="UniProtKB-KW"/>
</dbReference>
<evidence type="ECO:0000259" key="7">
    <source>
        <dbReference type="SMART" id="SM00876"/>
    </source>
</evidence>
<dbReference type="NCBIfam" id="TIGR02351">
    <property type="entry name" value="thiH"/>
    <property type="match status" value="1"/>
</dbReference>
<accession>A0AAW7JME8</accession>
<dbReference type="GO" id="GO:0009228">
    <property type="term" value="P:thiamine biosynthetic process"/>
    <property type="evidence" value="ECO:0007669"/>
    <property type="project" value="InterPro"/>
</dbReference>
<dbReference type="SFLD" id="SFLDS00029">
    <property type="entry name" value="Radical_SAM"/>
    <property type="match status" value="1"/>
</dbReference>
<dbReference type="Pfam" id="PF06968">
    <property type="entry name" value="BATS"/>
    <property type="match status" value="1"/>
</dbReference>
<evidence type="ECO:0000256" key="2">
    <source>
        <dbReference type="ARBA" id="ARBA00022485"/>
    </source>
</evidence>
<dbReference type="GO" id="GO:0005506">
    <property type="term" value="F:iron ion binding"/>
    <property type="evidence" value="ECO:0007669"/>
    <property type="project" value="InterPro"/>
</dbReference>
<dbReference type="GO" id="GO:0003824">
    <property type="term" value="F:catalytic activity"/>
    <property type="evidence" value="ECO:0007669"/>
    <property type="project" value="InterPro"/>
</dbReference>